<dbReference type="EMBL" id="BQKE01000002">
    <property type="protein sequence ID" value="GJM63206.1"/>
    <property type="molecule type" value="Genomic_DNA"/>
</dbReference>
<accession>A0AAN5ANC2</accession>
<evidence type="ECO:0000313" key="1">
    <source>
        <dbReference type="EMBL" id="GJM63206.1"/>
    </source>
</evidence>
<gene>
    <name evidence="1" type="ORF">PEDI_37580</name>
</gene>
<reference evidence="1 2" key="1">
    <citation type="submission" date="2021-12" db="EMBL/GenBank/DDBJ databases">
        <title>Genome sequencing of bacteria with rrn-lacking chromosome and rrn-plasmid.</title>
        <authorList>
            <person name="Anda M."/>
            <person name="Iwasaki W."/>
        </authorList>
    </citation>
    <scope>NUCLEOTIDE SEQUENCE [LARGE SCALE GENOMIC DNA]</scope>
    <source>
        <strain evidence="1 2">NBRC 15940</strain>
    </source>
</reference>
<sequence>MKNFHLAGLILTLFLGLWSCKSDDGGDSPGGGDLGEFLLELPLLSRGEVVFRVTEDVPGTAVPNKATLVLNGADQESLSGEPPYEFTVNSAELADNTYDVAVRLEAEGTSAVVVSGQTLVDNVLLSVSIDAGYVDAVKDANDLMKFSRHWYITDTLGNILSNQANWDEGSTVVVNTNPDDENFIFKLAIIDFFEYQEGEEVISEYALNYQDILSLNNNNLTYSSPTAPGDTEIAASIEVTSVPQDYDSRYASNAFYEVTDDETDGRTVTYDLLVAQGDEIAEESFIPTVVFMENAGGEVVAQYYPVGQDDDETIDFTNMSAPSDPLTAAGLSGKSVSFLTGSMLFQGQAFLPYGAVADEGQTLSDYETPFNKTNGEFTGDFFQTQVLGEDGGNTVLWEVYGENIVQGAELWSISENITPVASTWASLRYDQRDFNNTTAFTEVENGNEFSSISAQFVYTDAVEFTADIPDNITATYGPLVTLSTANVQSIEGLVLGDVVTYPNLGEAQNTAIKVFDLNPVPARMANRAPSFAFNNHRRFPNFYLEEKLSGKYRMSSGLMGMEKRKDLFD</sequence>
<dbReference type="AlphaFoldDB" id="A0AAN5ANC2"/>
<dbReference type="RefSeq" id="WP_338238404.1">
    <property type="nucleotide sequence ID" value="NZ_BQKE01000002.1"/>
</dbReference>
<name>A0AAN5ANC2_9BACT</name>
<protein>
    <submittedName>
        <fullName evidence="1">Uncharacterized protein</fullName>
    </submittedName>
</protein>
<organism evidence="1 2">
    <name type="scientific">Persicobacter diffluens</name>
    <dbReference type="NCBI Taxonomy" id="981"/>
    <lineage>
        <taxon>Bacteria</taxon>
        <taxon>Pseudomonadati</taxon>
        <taxon>Bacteroidota</taxon>
        <taxon>Cytophagia</taxon>
        <taxon>Cytophagales</taxon>
        <taxon>Persicobacteraceae</taxon>
        <taxon>Persicobacter</taxon>
    </lineage>
</organism>
<keyword evidence="2" id="KW-1185">Reference proteome</keyword>
<dbReference type="Proteomes" id="UP001310022">
    <property type="component" value="Unassembled WGS sequence"/>
</dbReference>
<proteinExistence type="predicted"/>
<comment type="caution">
    <text evidence="1">The sequence shown here is derived from an EMBL/GenBank/DDBJ whole genome shotgun (WGS) entry which is preliminary data.</text>
</comment>
<evidence type="ECO:0000313" key="2">
    <source>
        <dbReference type="Proteomes" id="UP001310022"/>
    </source>
</evidence>